<keyword evidence="9" id="KW-0150">Chloroplast</keyword>
<keyword evidence="4 6" id="KW-0396">Initiation factor</keyword>
<keyword evidence="5 6" id="KW-0648">Protein biosynthesis</keyword>
<dbReference type="EMBL" id="MW123055">
    <property type="protein sequence ID" value="QPG24612.1"/>
    <property type="molecule type" value="Genomic_DNA"/>
</dbReference>
<dbReference type="GO" id="GO:0005829">
    <property type="term" value="C:cytosol"/>
    <property type="evidence" value="ECO:0007669"/>
    <property type="project" value="TreeGrafter"/>
</dbReference>
<dbReference type="GO" id="GO:0009507">
    <property type="term" value="C:chloroplast"/>
    <property type="evidence" value="ECO:0007669"/>
    <property type="project" value="UniProtKB-SubCell"/>
</dbReference>
<dbReference type="InterPro" id="IPR012340">
    <property type="entry name" value="NA-bd_OB-fold"/>
</dbReference>
<feature type="compositionally biased region" description="Basic residues" evidence="7">
    <location>
        <begin position="15"/>
        <end position="27"/>
    </location>
</feature>
<feature type="domain" description="S1-like" evidence="8">
    <location>
        <begin position="28"/>
        <end position="104"/>
    </location>
</feature>
<keyword evidence="6" id="KW-0694">RNA-binding</keyword>
<dbReference type="PANTHER" id="PTHR33370">
    <property type="entry name" value="TRANSLATION INITIATION FACTOR IF-1, CHLOROPLASTIC"/>
    <property type="match status" value="1"/>
</dbReference>
<evidence type="ECO:0000256" key="2">
    <source>
        <dbReference type="ARBA" id="ARBA00010939"/>
    </source>
</evidence>
<comment type="function">
    <text evidence="1 6">One of the essential components for the initiation of protein synthesis. Stabilizes the binding of IF-2 and IF-3 on the 30S subunit to which N-formylmethionyl-tRNA(fMet) subsequently binds. Helps modulate mRNA selection, yielding the 30S pre-initiation complex (PIC). Upon addition of the 50S ribosomal subunit IF-1, IF-2 and IF-3 are released leaving the mature 70S translation initiation complex.</text>
</comment>
<evidence type="ECO:0000256" key="7">
    <source>
        <dbReference type="SAM" id="MobiDB-lite"/>
    </source>
</evidence>
<keyword evidence="9" id="KW-0934">Plastid</keyword>
<sequence length="166" mass="19374">MAVPYKSTISIERRSTKKMKKKKKNGSARKDNNEKEQFVYEGTVVEPIKDIMFHVRLHHNSQTVLGYLSGNMRRNRIRVLLGDRVKIQISEFDSKKGRIFYRFPPLSKQTRIEQTHNDHQTMENSASPESFLNLKKESTNPISNDSPQSTDQRNSKDTKFNQDETD</sequence>
<accession>A0A7S9EYX9</accession>
<evidence type="ECO:0000256" key="5">
    <source>
        <dbReference type="ARBA" id="ARBA00022917"/>
    </source>
</evidence>
<dbReference type="GO" id="GO:0019843">
    <property type="term" value="F:rRNA binding"/>
    <property type="evidence" value="ECO:0007669"/>
    <property type="project" value="UniProtKB-UniRule"/>
</dbReference>
<reference evidence="9" key="1">
    <citation type="submission" date="2020-10" db="EMBL/GenBank/DDBJ databases">
        <authorList>
            <person name="Yang L."/>
            <person name="Tang W."/>
        </authorList>
    </citation>
    <scope>NUCLEOTIDE SEQUENCE</scope>
</reference>
<evidence type="ECO:0000313" key="9">
    <source>
        <dbReference type="EMBL" id="QPG24612.1"/>
    </source>
</evidence>
<dbReference type="InterPro" id="IPR006196">
    <property type="entry name" value="RNA-binding_domain_S1_IF1"/>
</dbReference>
<evidence type="ECO:0000256" key="1">
    <source>
        <dbReference type="ARBA" id="ARBA00003935"/>
    </source>
</evidence>
<feature type="compositionally biased region" description="Polar residues" evidence="7">
    <location>
        <begin position="139"/>
        <end position="152"/>
    </location>
</feature>
<feature type="region of interest" description="Disordered" evidence="7">
    <location>
        <begin position="115"/>
        <end position="166"/>
    </location>
</feature>
<name>A0A7S9EYX9_9POAL</name>
<geneLocation type="chloroplast" evidence="9"/>
<dbReference type="NCBIfam" id="TIGR00008">
    <property type="entry name" value="infA"/>
    <property type="match status" value="1"/>
</dbReference>
<gene>
    <name evidence="6 9" type="primary">infA</name>
</gene>
<dbReference type="PANTHER" id="PTHR33370:SF1">
    <property type="entry name" value="TRANSLATION INITIATION FACTOR IF-1, CHLOROPLASTIC"/>
    <property type="match status" value="1"/>
</dbReference>
<dbReference type="GeneID" id="63655032"/>
<dbReference type="Gene3D" id="2.40.50.140">
    <property type="entry name" value="Nucleic acid-binding proteins"/>
    <property type="match status" value="1"/>
</dbReference>
<comment type="subunit">
    <text evidence="3 6">Component of the 30S ribosomal translation pre-initiation complex which assembles on the 30S ribosome in the order IF-2 and IF-3, IF-1 and N-formylmethionyl-tRNA(fMet); mRNA recruitment can occur at any time during PIC assembly.</text>
</comment>
<keyword evidence="6" id="KW-0699">rRNA-binding</keyword>
<proteinExistence type="inferred from homology"/>
<dbReference type="PROSITE" id="PS50832">
    <property type="entry name" value="S1_IF1_TYPE"/>
    <property type="match status" value="1"/>
</dbReference>
<feature type="region of interest" description="Disordered" evidence="7">
    <location>
        <begin position="1"/>
        <end position="34"/>
    </location>
</feature>
<organism evidence="9">
    <name type="scientific">Cyperus exaltatus</name>
    <dbReference type="NCBI Taxonomy" id="1249727"/>
    <lineage>
        <taxon>Eukaryota</taxon>
        <taxon>Viridiplantae</taxon>
        <taxon>Streptophyta</taxon>
        <taxon>Embryophyta</taxon>
        <taxon>Tracheophyta</taxon>
        <taxon>Spermatophyta</taxon>
        <taxon>Magnoliopsida</taxon>
        <taxon>Liliopsida</taxon>
        <taxon>Poales</taxon>
        <taxon>Cyperaceae</taxon>
        <taxon>Cyperoideae</taxon>
        <taxon>Cypereae</taxon>
        <taxon>Cyperus</taxon>
        <taxon>C4 Cyperus</taxon>
        <taxon>Cyperus subgen. Cyperus</taxon>
        <taxon>C4 Cyperus incertae sedis</taxon>
    </lineage>
</organism>
<evidence type="ECO:0000256" key="3">
    <source>
        <dbReference type="ARBA" id="ARBA00011599"/>
    </source>
</evidence>
<dbReference type="GO" id="GO:0003743">
    <property type="term" value="F:translation initiation factor activity"/>
    <property type="evidence" value="ECO:0007669"/>
    <property type="project" value="UniProtKB-UniRule"/>
</dbReference>
<comment type="similarity">
    <text evidence="2 6">Belongs to the IF-1 family.</text>
</comment>
<evidence type="ECO:0000259" key="8">
    <source>
        <dbReference type="PROSITE" id="PS50832"/>
    </source>
</evidence>
<dbReference type="Pfam" id="PF01176">
    <property type="entry name" value="eIF-1a"/>
    <property type="match status" value="1"/>
</dbReference>
<comment type="subcellular location">
    <subcellularLocation>
        <location evidence="6">Plastid</location>
        <location evidence="6">Chloroplast</location>
    </subcellularLocation>
</comment>
<dbReference type="AlphaFoldDB" id="A0A7S9EYX9"/>
<dbReference type="GO" id="GO:0043022">
    <property type="term" value="F:ribosome binding"/>
    <property type="evidence" value="ECO:0007669"/>
    <property type="project" value="UniProtKB-UniRule"/>
</dbReference>
<feature type="compositionally biased region" description="Basic and acidic residues" evidence="7">
    <location>
        <begin position="153"/>
        <end position="166"/>
    </location>
</feature>
<dbReference type="HAMAP" id="MF_00075">
    <property type="entry name" value="IF_1"/>
    <property type="match status" value="1"/>
</dbReference>
<protein>
    <recommendedName>
        <fullName evidence="6">Translation initiation factor IF-1, chloroplastic</fullName>
    </recommendedName>
</protein>
<evidence type="ECO:0000256" key="4">
    <source>
        <dbReference type="ARBA" id="ARBA00022540"/>
    </source>
</evidence>
<dbReference type="SUPFAM" id="SSF50249">
    <property type="entry name" value="Nucleic acid-binding proteins"/>
    <property type="match status" value="1"/>
</dbReference>
<evidence type="ECO:0000256" key="6">
    <source>
        <dbReference type="HAMAP-Rule" id="MF_00075"/>
    </source>
</evidence>
<dbReference type="RefSeq" id="YP_010045737.1">
    <property type="nucleotide sequence ID" value="NC_054300.1"/>
</dbReference>
<dbReference type="InterPro" id="IPR004368">
    <property type="entry name" value="TIF_IF1"/>
</dbReference>